<keyword evidence="4 12" id="KW-1003">Cell membrane</keyword>
<evidence type="ECO:0000256" key="1">
    <source>
        <dbReference type="ARBA" id="ARBA00004651"/>
    </source>
</evidence>
<keyword evidence="5 12" id="KW-0349">Heme</keyword>
<protein>
    <recommendedName>
        <fullName evidence="15">Cytochrome d ubiquinol oxidase, subunit I</fullName>
    </recommendedName>
</protein>
<evidence type="ECO:0000256" key="6">
    <source>
        <dbReference type="ARBA" id="ARBA00022692"/>
    </source>
</evidence>
<evidence type="ECO:0000256" key="12">
    <source>
        <dbReference type="PIRNR" id="PIRNR006446"/>
    </source>
</evidence>
<dbReference type="GO" id="GO:0005886">
    <property type="term" value="C:plasma membrane"/>
    <property type="evidence" value="ECO:0007669"/>
    <property type="project" value="UniProtKB-SubCell"/>
</dbReference>
<keyword evidence="11 12" id="KW-0472">Membrane</keyword>
<comment type="subcellular location">
    <subcellularLocation>
        <location evidence="1">Cell membrane</location>
        <topology evidence="1">Multi-pass membrane protein</topology>
    </subcellularLocation>
</comment>
<feature type="transmembrane region" description="Helical" evidence="12">
    <location>
        <begin position="237"/>
        <end position="258"/>
    </location>
</feature>
<feature type="transmembrane region" description="Helical" evidence="12">
    <location>
        <begin position="400"/>
        <end position="420"/>
    </location>
</feature>
<dbReference type="InterPro" id="IPR002585">
    <property type="entry name" value="Cyt-d_ubiquinol_oxidase_su_1"/>
</dbReference>
<dbReference type="GO" id="GO:0070069">
    <property type="term" value="C:cytochrome complex"/>
    <property type="evidence" value="ECO:0007669"/>
    <property type="project" value="UniProtKB-UniRule"/>
</dbReference>
<dbReference type="GO" id="GO:0046872">
    <property type="term" value="F:metal ion binding"/>
    <property type="evidence" value="ECO:0007669"/>
    <property type="project" value="UniProtKB-UniRule"/>
</dbReference>
<name>A0A9W5RDD2_9ACTO</name>
<dbReference type="GO" id="GO:0009055">
    <property type="term" value="F:electron transfer activity"/>
    <property type="evidence" value="ECO:0007669"/>
    <property type="project" value="UniProtKB-UniRule"/>
</dbReference>
<feature type="transmembrane region" description="Helical" evidence="12">
    <location>
        <begin position="365"/>
        <end position="388"/>
    </location>
</feature>
<feature type="transmembrane region" description="Helical" evidence="12">
    <location>
        <begin position="134"/>
        <end position="152"/>
    </location>
</feature>
<evidence type="ECO:0000256" key="2">
    <source>
        <dbReference type="ARBA" id="ARBA00009819"/>
    </source>
</evidence>
<evidence type="ECO:0000256" key="10">
    <source>
        <dbReference type="ARBA" id="ARBA00023004"/>
    </source>
</evidence>
<dbReference type="GO" id="GO:0016682">
    <property type="term" value="F:oxidoreductase activity, acting on diphenols and related substances as donors, oxygen as acceptor"/>
    <property type="evidence" value="ECO:0007669"/>
    <property type="project" value="TreeGrafter"/>
</dbReference>
<comment type="similarity">
    <text evidence="2 12">Belongs to the cytochrome ubiquinol oxidase subunit 1 family.</text>
</comment>
<accession>A0A9W5RDD2</accession>
<keyword evidence="3 12" id="KW-0813">Transport</keyword>
<sequence length="513" mass="56610">MTVLPAALDAVFLARWQFAITTVYHFLQVPLTIGLGLLVAIMQTKWHRSGNEVWLQATRFFGKLFLINFALGVATGIVQEFQFGMNWSEYSRFVGDIFGAPLAVEALLAFFMESTFLGLWIFGWGRISKRMHLVAIWLVAIGSTLSAVWILAANSWMQHPVGAFYNPATGRAELDGAGGFFKVISNPVLFLGFTHVLFTSLFVAGTFVAGIAVWWTVRAANAGEHGEQEAREIWKPIAKFGAWALIIAGIGTIATGHFQGVEMVKLQPMKMAVAEGICMDTEGAAFTVAGFGECPLDDSGDMTRFITVPGLASFLSHNSFNAEVEGVRDIQDRMVEMLNANESFTSRYGDASQYDFRPPSMPVFYSFRVMVTLGLISMLLGLGILYWYRGENLARSKWMANFALFCLPWPFIGASAGWIFTEIGRQPWVVYPNIAGALNQDPVGGVLQLTEFAASGTVPAGQVLVTTVLFTLLYGGLGVIWFLLLRRWVREGMHVPYSKTNEVTPDTHLSFGY</sequence>
<evidence type="ECO:0000313" key="13">
    <source>
        <dbReference type="EMBL" id="EPD30342.1"/>
    </source>
</evidence>
<dbReference type="Proteomes" id="UP000014387">
    <property type="component" value="Unassembled WGS sequence"/>
</dbReference>
<keyword evidence="10 12" id="KW-0408">Iron</keyword>
<feature type="transmembrane region" description="Helical" evidence="12">
    <location>
        <begin position="188"/>
        <end position="217"/>
    </location>
</feature>
<evidence type="ECO:0000256" key="3">
    <source>
        <dbReference type="ARBA" id="ARBA00022448"/>
    </source>
</evidence>
<dbReference type="PANTHER" id="PTHR30365:SF15">
    <property type="entry name" value="CYTOCHROME BD UBIQUINOL OXIDASE SUBUNIT 1"/>
    <property type="match status" value="1"/>
</dbReference>
<dbReference type="AlphaFoldDB" id="A0A9W5RDD2"/>
<dbReference type="OrthoDB" id="9807042at2"/>
<evidence type="ECO:0008006" key="15">
    <source>
        <dbReference type="Google" id="ProtNLM"/>
    </source>
</evidence>
<feature type="transmembrane region" description="Helical" evidence="12">
    <location>
        <begin position="98"/>
        <end position="122"/>
    </location>
</feature>
<dbReference type="GO" id="GO:0020037">
    <property type="term" value="F:heme binding"/>
    <property type="evidence" value="ECO:0007669"/>
    <property type="project" value="TreeGrafter"/>
</dbReference>
<evidence type="ECO:0000256" key="7">
    <source>
        <dbReference type="ARBA" id="ARBA00022723"/>
    </source>
</evidence>
<proteinExistence type="inferred from homology"/>
<evidence type="ECO:0000313" key="14">
    <source>
        <dbReference type="Proteomes" id="UP000014387"/>
    </source>
</evidence>
<feature type="transmembrane region" description="Helical" evidence="12">
    <location>
        <begin position="60"/>
        <end position="78"/>
    </location>
</feature>
<feature type="transmembrane region" description="Helical" evidence="12">
    <location>
        <begin position="463"/>
        <end position="484"/>
    </location>
</feature>
<dbReference type="Pfam" id="PF01654">
    <property type="entry name" value="Cyt_bd_oxida_I"/>
    <property type="match status" value="1"/>
</dbReference>
<keyword evidence="9 12" id="KW-1133">Transmembrane helix</keyword>
<evidence type="ECO:0000256" key="11">
    <source>
        <dbReference type="ARBA" id="ARBA00023136"/>
    </source>
</evidence>
<organism evidence="13 14">
    <name type="scientific">Gleimia europaea ACS-120-V-Col10b</name>
    <dbReference type="NCBI Taxonomy" id="883069"/>
    <lineage>
        <taxon>Bacteria</taxon>
        <taxon>Bacillati</taxon>
        <taxon>Actinomycetota</taxon>
        <taxon>Actinomycetes</taxon>
        <taxon>Actinomycetales</taxon>
        <taxon>Actinomycetaceae</taxon>
        <taxon>Gleimia</taxon>
    </lineage>
</organism>
<dbReference type="PIRSF" id="PIRSF006446">
    <property type="entry name" value="Cyt_quinol_oxidase_1"/>
    <property type="match status" value="1"/>
</dbReference>
<keyword evidence="6 12" id="KW-0812">Transmembrane</keyword>
<gene>
    <name evidence="13" type="ORF">HMPREF9238_00079</name>
</gene>
<keyword evidence="7 12" id="KW-0479">Metal-binding</keyword>
<keyword evidence="14" id="KW-1185">Reference proteome</keyword>
<evidence type="ECO:0000256" key="5">
    <source>
        <dbReference type="ARBA" id="ARBA00022617"/>
    </source>
</evidence>
<evidence type="ECO:0000256" key="9">
    <source>
        <dbReference type="ARBA" id="ARBA00022989"/>
    </source>
</evidence>
<keyword evidence="8 12" id="KW-0249">Electron transport</keyword>
<reference evidence="13 14" key="1">
    <citation type="submission" date="2013-05" db="EMBL/GenBank/DDBJ databases">
        <title>The Genome Sequence of Actinomyces europaeus ACS-120-V-COL10B.</title>
        <authorList>
            <consortium name="The Broad Institute Genomics Platform"/>
            <person name="Earl A."/>
            <person name="Ward D."/>
            <person name="Feldgarden M."/>
            <person name="Gevers D."/>
            <person name="Saerens B."/>
            <person name="Vaneechoutte M."/>
            <person name="Walker B."/>
            <person name="Young S."/>
            <person name="Zeng Q."/>
            <person name="Gargeya S."/>
            <person name="Fitzgerald M."/>
            <person name="Haas B."/>
            <person name="Abouelleil A."/>
            <person name="Allen A.W."/>
            <person name="Alvarado L."/>
            <person name="Arachchi H.M."/>
            <person name="Berlin A.M."/>
            <person name="Chapman S.B."/>
            <person name="Gainer-Dewar J."/>
            <person name="Goldberg J."/>
            <person name="Griggs A."/>
            <person name="Gujja S."/>
            <person name="Hansen M."/>
            <person name="Howarth C."/>
            <person name="Imamovic A."/>
            <person name="Ireland A."/>
            <person name="Larimer J."/>
            <person name="McCowan C."/>
            <person name="Murphy C."/>
            <person name="Pearson M."/>
            <person name="Poon T.W."/>
            <person name="Priest M."/>
            <person name="Roberts A."/>
            <person name="Saif S."/>
            <person name="Shea T."/>
            <person name="Sisk P."/>
            <person name="Sykes S."/>
            <person name="Wortman J."/>
            <person name="Nusbaum C."/>
            <person name="Birren B."/>
        </authorList>
    </citation>
    <scope>NUCLEOTIDE SEQUENCE [LARGE SCALE GENOMIC DNA]</scope>
    <source>
        <strain evidence="13 14">ACS-120-V-Col10b</strain>
    </source>
</reference>
<comment type="caution">
    <text evidence="13">The sequence shown here is derived from an EMBL/GenBank/DDBJ whole genome shotgun (WGS) entry which is preliminary data.</text>
</comment>
<dbReference type="EMBL" id="AGWN01000001">
    <property type="protein sequence ID" value="EPD30342.1"/>
    <property type="molecule type" value="Genomic_DNA"/>
</dbReference>
<feature type="transmembrane region" description="Helical" evidence="12">
    <location>
        <begin position="16"/>
        <end position="39"/>
    </location>
</feature>
<dbReference type="RefSeq" id="WP_016443454.1">
    <property type="nucleotide sequence ID" value="NZ_KE150266.1"/>
</dbReference>
<dbReference type="PANTHER" id="PTHR30365">
    <property type="entry name" value="CYTOCHROME D UBIQUINOL OXIDASE"/>
    <property type="match status" value="1"/>
</dbReference>
<evidence type="ECO:0000256" key="4">
    <source>
        <dbReference type="ARBA" id="ARBA00022475"/>
    </source>
</evidence>
<evidence type="ECO:0000256" key="8">
    <source>
        <dbReference type="ARBA" id="ARBA00022982"/>
    </source>
</evidence>
<dbReference type="GO" id="GO:0019646">
    <property type="term" value="P:aerobic electron transport chain"/>
    <property type="evidence" value="ECO:0007669"/>
    <property type="project" value="InterPro"/>
</dbReference>